<dbReference type="AlphaFoldDB" id="A0A4Z0ZH95"/>
<feature type="region of interest" description="Disordered" evidence="1">
    <location>
        <begin position="1"/>
        <end position="72"/>
    </location>
</feature>
<dbReference type="Pfam" id="PF10601">
    <property type="entry name" value="zf-LITAF-like"/>
    <property type="match status" value="1"/>
</dbReference>
<accession>A0A4Z0ZH95</accession>
<keyword evidence="4" id="KW-1185">Reference proteome</keyword>
<organism evidence="3 4">
    <name type="scientific">Xylaria hypoxylon</name>
    <dbReference type="NCBI Taxonomy" id="37992"/>
    <lineage>
        <taxon>Eukaryota</taxon>
        <taxon>Fungi</taxon>
        <taxon>Dikarya</taxon>
        <taxon>Ascomycota</taxon>
        <taxon>Pezizomycotina</taxon>
        <taxon>Sordariomycetes</taxon>
        <taxon>Xylariomycetidae</taxon>
        <taxon>Xylariales</taxon>
        <taxon>Xylariaceae</taxon>
        <taxon>Xylaria</taxon>
    </lineage>
</organism>
<gene>
    <name evidence="3" type="ORF">E0Z10_g475</name>
</gene>
<reference evidence="3 4" key="1">
    <citation type="submission" date="2019-03" db="EMBL/GenBank/DDBJ databases">
        <title>Draft genome sequence of Xylaria hypoxylon DSM 108379, a ubiquitous saprotrophic-parasitic fungi on hardwood.</title>
        <authorList>
            <person name="Buettner E."/>
            <person name="Leonhardt S."/>
            <person name="Gebauer A.M."/>
            <person name="Liers C."/>
            <person name="Hofrichter M."/>
            <person name="Kellner H."/>
        </authorList>
    </citation>
    <scope>NUCLEOTIDE SEQUENCE [LARGE SCALE GENOMIC DNA]</scope>
    <source>
        <strain evidence="3 4">DSM 108379</strain>
    </source>
</reference>
<protein>
    <recommendedName>
        <fullName evidence="2">LITAF domain-containing protein</fullName>
    </recommendedName>
</protein>
<evidence type="ECO:0000313" key="3">
    <source>
        <dbReference type="EMBL" id="TGJ88302.1"/>
    </source>
</evidence>
<evidence type="ECO:0000313" key="4">
    <source>
        <dbReference type="Proteomes" id="UP000297716"/>
    </source>
</evidence>
<dbReference type="InterPro" id="IPR006629">
    <property type="entry name" value="LITAF"/>
</dbReference>
<name>A0A4Z0ZH95_9PEZI</name>
<dbReference type="OrthoDB" id="5599753at2759"/>
<evidence type="ECO:0000259" key="2">
    <source>
        <dbReference type="Pfam" id="PF10601"/>
    </source>
</evidence>
<comment type="caution">
    <text evidence="3">The sequence shown here is derived from an EMBL/GenBank/DDBJ whole genome shotgun (WGS) entry which is preliminary data.</text>
</comment>
<dbReference type="Proteomes" id="UP000297716">
    <property type="component" value="Unassembled WGS sequence"/>
</dbReference>
<feature type="domain" description="LITAF" evidence="2">
    <location>
        <begin position="71"/>
        <end position="137"/>
    </location>
</feature>
<dbReference type="STRING" id="37992.A0A4Z0ZH95"/>
<proteinExistence type="predicted"/>
<dbReference type="EMBL" id="SKBN01000004">
    <property type="protein sequence ID" value="TGJ88302.1"/>
    <property type="molecule type" value="Genomic_DNA"/>
</dbReference>
<evidence type="ECO:0000256" key="1">
    <source>
        <dbReference type="SAM" id="MobiDB-lite"/>
    </source>
</evidence>
<feature type="compositionally biased region" description="Low complexity" evidence="1">
    <location>
        <begin position="11"/>
        <end position="23"/>
    </location>
</feature>
<sequence>MSAVSGVPGKQEAAATPQQAAPVAKPPPAYHDDLPIMSNPPRDYAPPVKTEGINSSPKITPLRQLRKEEGPEPDWVKCPFCKKITTIRRVSEPSDEAKCLAVCCCTLGVIVSFLPSSSDLLEKIDIHCGSCEKHIATIPPDGEVEMVRLSERPPLPSAKKPVGSST</sequence>